<dbReference type="Proteomes" id="UP000287651">
    <property type="component" value="Unassembled WGS sequence"/>
</dbReference>
<sequence>MDAKALKALEVMKSCNDFNSIVTEGSLIVIRERYNILEEYTLHASLPGQCPYSKGSLGFSMSVDALEAGLRLPFHPIIEECLKWRRISPNASNQELNDTYCSLVDAYKQVQDLRARGRKMEDDLLKAIWELEMLPVEGGGGVQGDGWVQAGNPTDHPGLI</sequence>
<protein>
    <submittedName>
        <fullName evidence="1">Uncharacterized protein</fullName>
    </submittedName>
</protein>
<accession>A0A427ASX2</accession>
<evidence type="ECO:0000313" key="1">
    <source>
        <dbReference type="EMBL" id="RRT79362.1"/>
    </source>
</evidence>
<evidence type="ECO:0000313" key="2">
    <source>
        <dbReference type="Proteomes" id="UP000287651"/>
    </source>
</evidence>
<comment type="caution">
    <text evidence="1">The sequence shown here is derived from an EMBL/GenBank/DDBJ whole genome shotgun (WGS) entry which is preliminary data.</text>
</comment>
<gene>
    <name evidence="1" type="ORF">B296_00019078</name>
</gene>
<dbReference type="AlphaFoldDB" id="A0A427ASX2"/>
<reference evidence="1 2" key="1">
    <citation type="journal article" date="2014" name="Agronomy (Basel)">
        <title>A Draft Genome Sequence for Ensete ventricosum, the Drought-Tolerant Tree Against Hunger.</title>
        <authorList>
            <person name="Harrison J."/>
            <person name="Moore K.A."/>
            <person name="Paszkiewicz K."/>
            <person name="Jones T."/>
            <person name="Grant M."/>
            <person name="Ambacheew D."/>
            <person name="Muzemil S."/>
            <person name="Studholme D.J."/>
        </authorList>
    </citation>
    <scope>NUCLEOTIDE SEQUENCE [LARGE SCALE GENOMIC DNA]</scope>
</reference>
<proteinExistence type="predicted"/>
<name>A0A427ASX2_ENSVE</name>
<organism evidence="1 2">
    <name type="scientific">Ensete ventricosum</name>
    <name type="common">Abyssinian banana</name>
    <name type="synonym">Musa ensete</name>
    <dbReference type="NCBI Taxonomy" id="4639"/>
    <lineage>
        <taxon>Eukaryota</taxon>
        <taxon>Viridiplantae</taxon>
        <taxon>Streptophyta</taxon>
        <taxon>Embryophyta</taxon>
        <taxon>Tracheophyta</taxon>
        <taxon>Spermatophyta</taxon>
        <taxon>Magnoliopsida</taxon>
        <taxon>Liliopsida</taxon>
        <taxon>Zingiberales</taxon>
        <taxon>Musaceae</taxon>
        <taxon>Ensete</taxon>
    </lineage>
</organism>
<dbReference type="EMBL" id="AMZH03001420">
    <property type="protein sequence ID" value="RRT79362.1"/>
    <property type="molecule type" value="Genomic_DNA"/>
</dbReference>